<evidence type="ECO:0000313" key="6">
    <source>
        <dbReference type="Proteomes" id="UP000231586"/>
    </source>
</evidence>
<dbReference type="InterPro" id="IPR036388">
    <property type="entry name" value="WH-like_DNA-bd_sf"/>
</dbReference>
<dbReference type="Proteomes" id="UP000231586">
    <property type="component" value="Unassembled WGS sequence"/>
</dbReference>
<evidence type="ECO:0000256" key="1">
    <source>
        <dbReference type="ARBA" id="ARBA00023015"/>
    </source>
</evidence>
<dbReference type="NCBIfam" id="NF033788">
    <property type="entry name" value="HTH_metalloreg"/>
    <property type="match status" value="1"/>
</dbReference>
<dbReference type="Pfam" id="PF01022">
    <property type="entry name" value="HTH_5"/>
    <property type="match status" value="1"/>
</dbReference>
<dbReference type="PROSITE" id="PS50987">
    <property type="entry name" value="HTH_ARSR_2"/>
    <property type="match status" value="1"/>
</dbReference>
<feature type="domain" description="HTH arsR-type" evidence="4">
    <location>
        <begin position="30"/>
        <end position="126"/>
    </location>
</feature>
<dbReference type="SUPFAM" id="SSF46785">
    <property type="entry name" value="Winged helix' DNA-binding domain"/>
    <property type="match status" value="1"/>
</dbReference>
<dbReference type="PRINTS" id="PR00778">
    <property type="entry name" value="HTHARSR"/>
</dbReference>
<dbReference type="GO" id="GO:0003677">
    <property type="term" value="F:DNA binding"/>
    <property type="evidence" value="ECO:0007669"/>
    <property type="project" value="UniProtKB-KW"/>
</dbReference>
<dbReference type="PANTHER" id="PTHR33154">
    <property type="entry name" value="TRANSCRIPTIONAL REGULATOR, ARSR FAMILY"/>
    <property type="match status" value="1"/>
</dbReference>
<keyword evidence="2" id="KW-0238">DNA-binding</keyword>
<name>A0A2M8W1T4_9MICO</name>
<dbReference type="OrthoDB" id="9798835at2"/>
<dbReference type="CDD" id="cd00090">
    <property type="entry name" value="HTH_ARSR"/>
    <property type="match status" value="1"/>
</dbReference>
<keyword evidence="6" id="KW-1185">Reference proteome</keyword>
<dbReference type="GO" id="GO:0003700">
    <property type="term" value="F:DNA-binding transcription factor activity"/>
    <property type="evidence" value="ECO:0007669"/>
    <property type="project" value="InterPro"/>
</dbReference>
<accession>A0A2M8W1T4</accession>
<reference evidence="5 6" key="1">
    <citation type="submission" date="2017-11" db="EMBL/GenBank/DDBJ databases">
        <title>Genomic Encyclopedia of Archaeal and Bacterial Type Strains, Phase II (KMG-II): From Individual Species to Whole Genera.</title>
        <authorList>
            <person name="Goeker M."/>
        </authorList>
    </citation>
    <scope>NUCLEOTIDE SEQUENCE [LARGE SCALE GENOMIC DNA]</scope>
    <source>
        <strain evidence="5 6">DSM 22413</strain>
    </source>
</reference>
<evidence type="ECO:0000256" key="2">
    <source>
        <dbReference type="ARBA" id="ARBA00023125"/>
    </source>
</evidence>
<dbReference type="PROSITE" id="PS00846">
    <property type="entry name" value="HTH_ARSR_1"/>
    <property type="match status" value="1"/>
</dbReference>
<evidence type="ECO:0000313" key="5">
    <source>
        <dbReference type="EMBL" id="PJI84881.1"/>
    </source>
</evidence>
<dbReference type="InterPro" id="IPR011991">
    <property type="entry name" value="ArsR-like_HTH"/>
</dbReference>
<dbReference type="InterPro" id="IPR001845">
    <property type="entry name" value="HTH_ArsR_DNA-bd_dom"/>
</dbReference>
<dbReference type="InterPro" id="IPR018334">
    <property type="entry name" value="ArsR_HTH"/>
</dbReference>
<protein>
    <submittedName>
        <fullName evidence="5">ArsR family transcriptional regulator</fullName>
    </submittedName>
</protein>
<dbReference type="AlphaFoldDB" id="A0A2M8W1T4"/>
<comment type="caution">
    <text evidence="5">The sequence shown here is derived from an EMBL/GenBank/DDBJ whole genome shotgun (WGS) entry which is preliminary data.</text>
</comment>
<dbReference type="InterPro" id="IPR051081">
    <property type="entry name" value="HTH_MetalResp_TranReg"/>
</dbReference>
<sequence length="130" mass="13477">MVDDGSVTTPLPLAPDDATASCCATPRSALSPERADEVATLLRSVADPTRVRLVAAIAAAPDGEVCICDLTGPFGLTQPTLSHHMRVLIDAGLVAREQRGRWAYFSLTVDARPLLAAALTSALPAAGDGR</sequence>
<dbReference type="EMBL" id="PGTZ01000013">
    <property type="protein sequence ID" value="PJI84881.1"/>
    <property type="molecule type" value="Genomic_DNA"/>
</dbReference>
<dbReference type="InterPro" id="IPR036390">
    <property type="entry name" value="WH_DNA-bd_sf"/>
</dbReference>
<proteinExistence type="predicted"/>
<keyword evidence="1" id="KW-0805">Transcription regulation</keyword>
<keyword evidence="3" id="KW-0804">Transcription</keyword>
<evidence type="ECO:0000259" key="4">
    <source>
        <dbReference type="PROSITE" id="PS50987"/>
    </source>
</evidence>
<dbReference type="Gene3D" id="1.10.10.10">
    <property type="entry name" value="Winged helix-like DNA-binding domain superfamily/Winged helix DNA-binding domain"/>
    <property type="match status" value="1"/>
</dbReference>
<evidence type="ECO:0000256" key="3">
    <source>
        <dbReference type="ARBA" id="ARBA00023163"/>
    </source>
</evidence>
<organism evidence="5 6">
    <name type="scientific">Luteimicrobium subarcticum</name>
    <dbReference type="NCBI Taxonomy" id="620910"/>
    <lineage>
        <taxon>Bacteria</taxon>
        <taxon>Bacillati</taxon>
        <taxon>Actinomycetota</taxon>
        <taxon>Actinomycetes</taxon>
        <taxon>Micrococcales</taxon>
        <taxon>Luteimicrobium</taxon>
    </lineage>
</organism>
<dbReference type="SMART" id="SM00418">
    <property type="entry name" value="HTH_ARSR"/>
    <property type="match status" value="1"/>
</dbReference>
<gene>
    <name evidence="5" type="ORF">CLV34_3128</name>
</gene>
<dbReference type="PANTHER" id="PTHR33154:SF18">
    <property type="entry name" value="ARSENICAL RESISTANCE OPERON REPRESSOR"/>
    <property type="match status" value="1"/>
</dbReference>